<accession>A0A5P2CY48</accession>
<keyword evidence="7 12" id="KW-0411">Iron-sulfur</keyword>
<feature type="binding site" evidence="12">
    <location>
        <position position="70"/>
    </location>
    <ligand>
        <name>[4Fe-4S] cluster</name>
        <dbReference type="ChEBI" id="CHEBI:49883"/>
    </ligand>
</feature>
<dbReference type="GO" id="GO:0047134">
    <property type="term" value="F:protein-disulfide reductase [NAD(P)H] activity"/>
    <property type="evidence" value="ECO:0007669"/>
    <property type="project" value="TreeGrafter"/>
</dbReference>
<feature type="compositionally biased region" description="Low complexity" evidence="13">
    <location>
        <begin position="1"/>
        <end position="19"/>
    </location>
</feature>
<feature type="domain" description="4Fe-4S Wbl-type" evidence="14">
    <location>
        <begin position="36"/>
        <end position="100"/>
    </location>
</feature>
<dbReference type="HAMAP" id="MF_01479">
    <property type="entry name" value="WhiB"/>
    <property type="match status" value="1"/>
</dbReference>
<dbReference type="InterPro" id="IPR034768">
    <property type="entry name" value="4FE4S_WBL"/>
</dbReference>
<feature type="binding site" evidence="12">
    <location>
        <position position="67"/>
    </location>
    <ligand>
        <name>[4Fe-4S] cluster</name>
        <dbReference type="ChEBI" id="CHEBI:49883"/>
    </ligand>
</feature>
<keyword evidence="10 12" id="KW-1015">Disulfide bond</keyword>
<keyword evidence="9 12" id="KW-0238">DNA-binding</keyword>
<dbReference type="GO" id="GO:0051539">
    <property type="term" value="F:4 iron, 4 sulfur cluster binding"/>
    <property type="evidence" value="ECO:0007669"/>
    <property type="project" value="UniProtKB-UniRule"/>
</dbReference>
<evidence type="ECO:0000313" key="15">
    <source>
        <dbReference type="EMBL" id="QES46897.1"/>
    </source>
</evidence>
<evidence type="ECO:0000256" key="3">
    <source>
        <dbReference type="ARBA" id="ARBA00022485"/>
    </source>
</evidence>
<keyword evidence="11 12" id="KW-0804">Transcription</keyword>
<evidence type="ECO:0000256" key="12">
    <source>
        <dbReference type="HAMAP-Rule" id="MF_01479"/>
    </source>
</evidence>
<keyword evidence="3 12" id="KW-0004">4Fe-4S</keyword>
<dbReference type="OrthoDB" id="4954884at2"/>
<comment type="function">
    <text evidence="12">Acts as a transcriptional regulator. Probably redox-responsive. The apo- but not holo-form probably binds DNA.</text>
</comment>
<dbReference type="GO" id="GO:0005737">
    <property type="term" value="C:cytoplasm"/>
    <property type="evidence" value="ECO:0007669"/>
    <property type="project" value="UniProtKB-SubCell"/>
</dbReference>
<evidence type="ECO:0000256" key="6">
    <source>
        <dbReference type="ARBA" id="ARBA00023004"/>
    </source>
</evidence>
<evidence type="ECO:0000256" key="9">
    <source>
        <dbReference type="ARBA" id="ARBA00023125"/>
    </source>
</evidence>
<keyword evidence="6 12" id="KW-0408">Iron</keyword>
<evidence type="ECO:0000256" key="11">
    <source>
        <dbReference type="ARBA" id="ARBA00023163"/>
    </source>
</evidence>
<keyword evidence="5 12" id="KW-0479">Metal-binding</keyword>
<evidence type="ECO:0000259" key="14">
    <source>
        <dbReference type="PROSITE" id="PS51674"/>
    </source>
</evidence>
<feature type="binding site" evidence="12">
    <location>
        <position position="37"/>
    </location>
    <ligand>
        <name>[4Fe-4S] cluster</name>
        <dbReference type="ChEBI" id="CHEBI:49883"/>
    </ligand>
</feature>
<dbReference type="GO" id="GO:0046872">
    <property type="term" value="F:metal ion binding"/>
    <property type="evidence" value="ECO:0007669"/>
    <property type="project" value="UniProtKB-KW"/>
</dbReference>
<evidence type="ECO:0000256" key="5">
    <source>
        <dbReference type="ARBA" id="ARBA00022723"/>
    </source>
</evidence>
<comment type="subcellular location">
    <subcellularLocation>
        <location evidence="1 12">Cytoplasm</location>
    </subcellularLocation>
</comment>
<protein>
    <recommendedName>
        <fullName evidence="12">Transcriptional regulator WhiB</fullName>
    </recommendedName>
</protein>
<evidence type="ECO:0000256" key="7">
    <source>
        <dbReference type="ARBA" id="ARBA00023014"/>
    </source>
</evidence>
<comment type="similarity">
    <text evidence="2 12">Belongs to the WhiB family.</text>
</comment>
<reference evidence="15 16" key="1">
    <citation type="submission" date="2018-05" db="EMBL/GenBank/DDBJ databases">
        <title>Streptomyces venezuelae.</title>
        <authorList>
            <person name="Kim W."/>
            <person name="Lee N."/>
            <person name="Cho B.-K."/>
        </authorList>
    </citation>
    <scope>NUCLEOTIDE SEQUENCE [LARGE SCALE GENOMIC DNA]</scope>
    <source>
        <strain evidence="15 16">ATCC 21782</strain>
    </source>
</reference>
<dbReference type="GO" id="GO:0003677">
    <property type="term" value="F:DNA binding"/>
    <property type="evidence" value="ECO:0007669"/>
    <property type="project" value="UniProtKB-UniRule"/>
</dbReference>
<comment type="PTM">
    <text evidence="12">The Fe-S cluster can be nitrosylated by nitric oxide (NO).</text>
</comment>
<dbReference type="GO" id="GO:0035731">
    <property type="term" value="F:dinitrosyl-iron complex binding"/>
    <property type="evidence" value="ECO:0007669"/>
    <property type="project" value="UniProtKB-UniRule"/>
</dbReference>
<evidence type="ECO:0000256" key="8">
    <source>
        <dbReference type="ARBA" id="ARBA00023015"/>
    </source>
</evidence>
<keyword evidence="8 12" id="KW-0805">Transcription regulation</keyword>
<organism evidence="15 16">
    <name type="scientific">Streptomyces venezuelae</name>
    <dbReference type="NCBI Taxonomy" id="54571"/>
    <lineage>
        <taxon>Bacteria</taxon>
        <taxon>Bacillati</taxon>
        <taxon>Actinomycetota</taxon>
        <taxon>Actinomycetes</taxon>
        <taxon>Kitasatosporales</taxon>
        <taxon>Streptomycetaceae</taxon>
        <taxon>Streptomyces</taxon>
    </lineage>
</organism>
<dbReference type="GO" id="GO:0045454">
    <property type="term" value="P:cell redox homeostasis"/>
    <property type="evidence" value="ECO:0007669"/>
    <property type="project" value="TreeGrafter"/>
</dbReference>
<feature type="binding site" evidence="12">
    <location>
        <position position="76"/>
    </location>
    <ligand>
        <name>[4Fe-4S] cluster</name>
        <dbReference type="ChEBI" id="CHEBI:49883"/>
    </ligand>
</feature>
<dbReference type="PANTHER" id="PTHR38839:SF5">
    <property type="entry name" value="TRANSCRIPTIONAL REGULATOR WHID"/>
    <property type="match status" value="1"/>
</dbReference>
<dbReference type="Proteomes" id="UP000325211">
    <property type="component" value="Chromosome"/>
</dbReference>
<feature type="region of interest" description="Disordered" evidence="13">
    <location>
        <begin position="1"/>
        <end position="25"/>
    </location>
</feature>
<evidence type="ECO:0000256" key="13">
    <source>
        <dbReference type="SAM" id="MobiDB-lite"/>
    </source>
</evidence>
<gene>
    <name evidence="12" type="primary">whiB</name>
    <name evidence="15" type="ORF">DEJ50_02560</name>
</gene>
<dbReference type="EMBL" id="CP029190">
    <property type="protein sequence ID" value="QES46897.1"/>
    <property type="molecule type" value="Genomic_DNA"/>
</dbReference>
<evidence type="ECO:0000313" key="16">
    <source>
        <dbReference type="Proteomes" id="UP000325211"/>
    </source>
</evidence>
<keyword evidence="4 12" id="KW-0963">Cytoplasm</keyword>
<sequence length="107" mass="11608">MSPASASASTSTPTPTPASQLPGPAEEHWAWQMQAACRGLGDQRFFHPAGERGEARTARDRAAKRICAGCPVRAECLRHALSVGETYGVWGGLTEEERRALAVRRYQ</sequence>
<name>A0A5P2CY48_STRVZ</name>
<evidence type="ECO:0000256" key="2">
    <source>
        <dbReference type="ARBA" id="ARBA00006597"/>
    </source>
</evidence>
<dbReference type="PANTHER" id="PTHR38839">
    <property type="entry name" value="TRANSCRIPTIONAL REGULATOR WHID-RELATED"/>
    <property type="match status" value="1"/>
</dbReference>
<evidence type="ECO:0000256" key="10">
    <source>
        <dbReference type="ARBA" id="ARBA00023157"/>
    </source>
</evidence>
<dbReference type="AlphaFoldDB" id="A0A5P2CY48"/>
<comment type="cofactor">
    <cofactor evidence="12">
        <name>[4Fe-4S] cluster</name>
        <dbReference type="ChEBI" id="CHEBI:49883"/>
    </cofactor>
    <text evidence="12">Binds 1 [4Fe-4S] cluster per subunit. Following nitrosylation of the [4Fe-4S] cluster binds 1 [4Fe-8(NO)] cluster per subunit.</text>
</comment>
<dbReference type="PROSITE" id="PS51674">
    <property type="entry name" value="4FE4S_WBL"/>
    <property type="match status" value="1"/>
</dbReference>
<proteinExistence type="inferred from homology"/>
<dbReference type="GO" id="GO:0045892">
    <property type="term" value="P:negative regulation of DNA-templated transcription"/>
    <property type="evidence" value="ECO:0007669"/>
    <property type="project" value="TreeGrafter"/>
</dbReference>
<dbReference type="RefSeq" id="WP_150205777.1">
    <property type="nucleotide sequence ID" value="NZ_CP029190.1"/>
</dbReference>
<dbReference type="Pfam" id="PF02467">
    <property type="entry name" value="Whib"/>
    <property type="match status" value="1"/>
</dbReference>
<evidence type="ECO:0000256" key="1">
    <source>
        <dbReference type="ARBA" id="ARBA00004496"/>
    </source>
</evidence>
<dbReference type="InterPro" id="IPR003482">
    <property type="entry name" value="Whib"/>
</dbReference>
<comment type="PTM">
    <text evidence="12">Upon Fe-S cluster removal intramolecular disulfide bonds are formed.</text>
</comment>
<evidence type="ECO:0000256" key="4">
    <source>
        <dbReference type="ARBA" id="ARBA00022490"/>
    </source>
</evidence>